<dbReference type="Gene3D" id="1.25.40.20">
    <property type="entry name" value="Ankyrin repeat-containing domain"/>
    <property type="match status" value="2"/>
</dbReference>
<dbReference type="KEGG" id="fvr:FVEG_08453"/>
<sequence length="893" mass="102112">MAEAFGIAAGAVGFVSLLGQVNSGINKLRAIIHSAETAPDEIQSVARQLEFLFHIMQKTHDKTLSKIDPVLQHCQTNCDQIVKDLDDLNKILEAGSKANVRGKVSRIVAFRDWKEKVENLERSIQRAQLNLILLNSCHQDRVQWDQDSLIERFSASIAQALSQDRDQTASEGLWLTPSTRPSQSPSVSTQTDNRYVKHKFKLRRDCISRCCSCICHKTERTSGYFWALEYTLLPIFRRTCNRKSCNVAKYGGTFRLALSQLGIKRAAIIQLYIVTTPGKYSIRPAINFEEVVPYTSPGFVILWKLRHLMISFEDGREQLVNLYKTDRIRPDHVDPSGKSYIENLVMTPAGSPVERKYRYKLLELFMGEFEMTRGTETSTFLSRCAHWIGEAPHLELLEILLSLGFNAAEINIHDWPEPCSPDWFAPDIAEDPFFIEYLQLLCKDNQGFAEMSALHEAVLFESPDSVQKWILRFEKDQRNALGQTPLHLATMSPDHLRILIDAGYDLDARDNYGITPLMYAAATNQEEAVMMLIEAGSDLNATDFNWNRNFMYYAGLRQHWNLILKILNTIEKHIDRDAAENWARFATILFLVIFPDRLEISGVSLNQLLAKCGTVNFLYDARNDRRNRCLLHDIRSPAEFDALLANGFRLVDHVDSEGQSPLMAAADRCDSILVDRLLAYEADINRKDNFQRASLCYALQRREASFICYSTFRAMKTLRILLENNADVLTRDACRCPCSPEGCLPTIALQHNSWTIGRTRVPLWSLEWLSLVSEHKGESEAKITLLSFIRRAKHDEMGVTHVCCRREQSYLFQYASRKASPNERIDQILNEESLLIKDLESEMDRSTRKEYNALLEDWILHIKVSLDAACIKAARQETAYSVIRVRIKTNTNS</sequence>
<dbReference type="PROSITE" id="PS50088">
    <property type="entry name" value="ANK_REPEAT"/>
    <property type="match status" value="3"/>
</dbReference>
<dbReference type="InterPro" id="IPR002110">
    <property type="entry name" value="Ankyrin_rpt"/>
</dbReference>
<evidence type="ECO:0000256" key="4">
    <source>
        <dbReference type="SAM" id="Coils"/>
    </source>
</evidence>
<dbReference type="SMART" id="SM00248">
    <property type="entry name" value="ANK"/>
    <property type="match status" value="4"/>
</dbReference>
<evidence type="ECO:0000256" key="2">
    <source>
        <dbReference type="ARBA" id="ARBA00023043"/>
    </source>
</evidence>
<accession>W7MAU9</accession>
<dbReference type="Pfam" id="PF12796">
    <property type="entry name" value="Ank_2"/>
    <property type="match status" value="1"/>
</dbReference>
<dbReference type="AlphaFoldDB" id="W7MAU9"/>
<dbReference type="SUPFAM" id="SSF48403">
    <property type="entry name" value="Ankyrin repeat"/>
    <property type="match status" value="1"/>
</dbReference>
<gene>
    <name evidence="5" type="ORF">FVEG_08453</name>
</gene>
<dbReference type="EMBL" id="CM000587">
    <property type="protein sequence ID" value="EWG48783.1"/>
    <property type="molecule type" value="Genomic_DNA"/>
</dbReference>
<proteinExistence type="predicted"/>
<dbReference type="PANTHER" id="PTHR24173:SF74">
    <property type="entry name" value="ANKYRIN REPEAT DOMAIN-CONTAINING PROTEIN 16"/>
    <property type="match status" value="1"/>
</dbReference>
<protein>
    <submittedName>
        <fullName evidence="5">Uncharacterized protein</fullName>
    </submittedName>
</protein>
<evidence type="ECO:0000256" key="1">
    <source>
        <dbReference type="ARBA" id="ARBA00022737"/>
    </source>
</evidence>
<keyword evidence="1" id="KW-0677">Repeat</keyword>
<evidence type="ECO:0000313" key="6">
    <source>
        <dbReference type="Proteomes" id="UP000009096"/>
    </source>
</evidence>
<evidence type="ECO:0000313" key="5">
    <source>
        <dbReference type="EMBL" id="EWG48783.1"/>
    </source>
</evidence>
<dbReference type="PANTHER" id="PTHR24173">
    <property type="entry name" value="ANKYRIN REPEAT CONTAINING"/>
    <property type="match status" value="1"/>
</dbReference>
<dbReference type="EMBL" id="DS022252">
    <property type="protein sequence ID" value="EWG48783.1"/>
    <property type="molecule type" value="Genomic_DNA"/>
</dbReference>
<dbReference type="Proteomes" id="UP000009096">
    <property type="component" value="Chromosome 10"/>
</dbReference>
<name>W7MAU9_GIBM7</name>
<dbReference type="PROSITE" id="PS50297">
    <property type="entry name" value="ANK_REP_REGION"/>
    <property type="match status" value="2"/>
</dbReference>
<keyword evidence="4" id="KW-0175">Coiled coil</keyword>
<dbReference type="GeneID" id="30066186"/>
<evidence type="ECO:0000256" key="3">
    <source>
        <dbReference type="PROSITE-ProRule" id="PRU00023"/>
    </source>
</evidence>
<keyword evidence="6" id="KW-1185">Reference proteome</keyword>
<feature type="repeat" description="ANK" evidence="3">
    <location>
        <begin position="657"/>
        <end position="689"/>
    </location>
</feature>
<dbReference type="InterPro" id="IPR036770">
    <property type="entry name" value="Ankyrin_rpt-contain_sf"/>
</dbReference>
<reference evidence="5 6" key="1">
    <citation type="journal article" date="2010" name="Nature">
        <title>Comparative genomics reveals mobile pathogenicity chromosomes in Fusarium.</title>
        <authorList>
            <person name="Ma L.J."/>
            <person name="van der Does H.C."/>
            <person name="Borkovich K.A."/>
            <person name="Coleman J.J."/>
            <person name="Daboussi M.J."/>
            <person name="Di Pietro A."/>
            <person name="Dufresne M."/>
            <person name="Freitag M."/>
            <person name="Grabherr M."/>
            <person name="Henrissat B."/>
            <person name="Houterman P.M."/>
            <person name="Kang S."/>
            <person name="Shim W.B."/>
            <person name="Woloshuk C."/>
            <person name="Xie X."/>
            <person name="Xu J.R."/>
            <person name="Antoniw J."/>
            <person name="Baker S.E."/>
            <person name="Bluhm B.H."/>
            <person name="Breakspear A."/>
            <person name="Brown D.W."/>
            <person name="Butchko R.A."/>
            <person name="Chapman S."/>
            <person name="Coulson R."/>
            <person name="Coutinho P.M."/>
            <person name="Danchin E.G."/>
            <person name="Diener A."/>
            <person name="Gale L.R."/>
            <person name="Gardiner D.M."/>
            <person name="Goff S."/>
            <person name="Hammond-Kosack K.E."/>
            <person name="Hilburn K."/>
            <person name="Hua-Van A."/>
            <person name="Jonkers W."/>
            <person name="Kazan K."/>
            <person name="Kodira C.D."/>
            <person name="Koehrsen M."/>
            <person name="Kumar L."/>
            <person name="Lee Y.H."/>
            <person name="Li L."/>
            <person name="Manners J.M."/>
            <person name="Miranda-Saavedra D."/>
            <person name="Mukherjee M."/>
            <person name="Park G."/>
            <person name="Park J."/>
            <person name="Park S.Y."/>
            <person name="Proctor R.H."/>
            <person name="Regev A."/>
            <person name="Ruiz-Roldan M.C."/>
            <person name="Sain D."/>
            <person name="Sakthikumar S."/>
            <person name="Sykes S."/>
            <person name="Schwartz D.C."/>
            <person name="Turgeon B.G."/>
            <person name="Wapinski I."/>
            <person name="Yoder O."/>
            <person name="Young S."/>
            <person name="Zeng Q."/>
            <person name="Zhou S."/>
            <person name="Galagan J."/>
            <person name="Cuomo C.A."/>
            <person name="Kistler H.C."/>
            <person name="Rep M."/>
        </authorList>
    </citation>
    <scope>NUCLEOTIDE SEQUENCE [LARGE SCALE GENOMIC DNA]</scope>
    <source>
        <strain evidence="6">M3125 / FGSC 7600</strain>
    </source>
</reference>
<feature type="coiled-coil region" evidence="4">
    <location>
        <begin position="822"/>
        <end position="849"/>
    </location>
</feature>
<organism evidence="5 6">
    <name type="scientific">Gibberella moniliformis (strain M3125 / FGSC 7600)</name>
    <name type="common">Maize ear and stalk rot fungus</name>
    <name type="synonym">Fusarium verticillioides</name>
    <dbReference type="NCBI Taxonomy" id="334819"/>
    <lineage>
        <taxon>Eukaryota</taxon>
        <taxon>Fungi</taxon>
        <taxon>Dikarya</taxon>
        <taxon>Ascomycota</taxon>
        <taxon>Pezizomycotina</taxon>
        <taxon>Sordariomycetes</taxon>
        <taxon>Hypocreomycetidae</taxon>
        <taxon>Hypocreales</taxon>
        <taxon>Nectriaceae</taxon>
        <taxon>Fusarium</taxon>
        <taxon>Fusarium fujikuroi species complex</taxon>
    </lineage>
</organism>
<dbReference type="RefSeq" id="XP_018754974.1">
    <property type="nucleotide sequence ID" value="XM_018897344.1"/>
</dbReference>
<dbReference type="eggNOG" id="ENOG502S5BG">
    <property type="taxonomic scope" value="Eukaryota"/>
</dbReference>
<dbReference type="VEuPathDB" id="FungiDB:FVEG_08453"/>
<feature type="repeat" description="ANK" evidence="3">
    <location>
        <begin position="512"/>
        <end position="544"/>
    </location>
</feature>
<feature type="repeat" description="ANK" evidence="3">
    <location>
        <begin position="481"/>
        <end position="511"/>
    </location>
</feature>
<dbReference type="OrthoDB" id="3200163at2759"/>
<keyword evidence="2 3" id="KW-0040">ANK repeat</keyword>
<dbReference type="Pfam" id="PF00023">
    <property type="entry name" value="Ank"/>
    <property type="match status" value="1"/>
</dbReference>